<protein>
    <submittedName>
        <fullName evidence="2">Uncharacterized protein</fullName>
    </submittedName>
</protein>
<dbReference type="HOGENOM" id="CLU_547437_0_0_1"/>
<feature type="region of interest" description="Disordered" evidence="1">
    <location>
        <begin position="175"/>
        <end position="197"/>
    </location>
</feature>
<dbReference type="PROSITE" id="PS51257">
    <property type="entry name" value="PROKAR_LIPOPROTEIN"/>
    <property type="match status" value="1"/>
</dbReference>
<dbReference type="KEGG" id="bcom:BAUCODRAFT_121018"/>
<accession>M2NFT1</accession>
<sequence length="498" mass="53792">MRFVELSAHPFANATVACEPSNVQASLSVLDCPSSLDRAVVEHRSLERQDPHRLADNNTPACSLSQRTLRAVSDNAIPVTPIRVARATSAVASGRTVSLPHNHARVHAPLVEDTRVSSRSASLPQNTLRTVNLIDRFPSPPVQANQSASKRAAWSLFPGVNMPASSTLAVSSINTGPIDRHKGRQRRACLPDQSPPPDACRAVNTLAAPPANLADASMPRTQGSTLEQGAMLSESVTPSRAHSINSSQTRYFSAASTCGPSSTVRTPGLIPCFSTEAEVARQQHRSHATSVLNALPGSHRSPRILHVPSLSESGRRATASGPASGEDVYASPIPAPVTVTSYGKLCRHRLAQAIQPLGGNRGYPALADLGRNIAQLDGNGNDVATVISHTTPNHNPTFAREPLSQTLSHNSEALHSSHVRNVHRARPTWRTRMHRTRCWRCALHSQRVKGLQHVRKMLDWTCFCQFRAYEESSDDEVETLGTRPSRRELRARGGAGHG</sequence>
<dbReference type="AlphaFoldDB" id="M2NFT1"/>
<dbReference type="EMBL" id="KB445553">
    <property type="protein sequence ID" value="EMC98119.1"/>
    <property type="molecule type" value="Genomic_DNA"/>
</dbReference>
<organism evidence="2 3">
    <name type="scientific">Baudoinia panamericana (strain UAMH 10762)</name>
    <name type="common">Angels' share fungus</name>
    <name type="synonym">Baudoinia compniacensis (strain UAMH 10762)</name>
    <dbReference type="NCBI Taxonomy" id="717646"/>
    <lineage>
        <taxon>Eukaryota</taxon>
        <taxon>Fungi</taxon>
        <taxon>Dikarya</taxon>
        <taxon>Ascomycota</taxon>
        <taxon>Pezizomycotina</taxon>
        <taxon>Dothideomycetes</taxon>
        <taxon>Dothideomycetidae</taxon>
        <taxon>Mycosphaerellales</taxon>
        <taxon>Teratosphaeriaceae</taxon>
        <taxon>Baudoinia</taxon>
    </lineage>
</organism>
<evidence type="ECO:0000256" key="1">
    <source>
        <dbReference type="SAM" id="MobiDB-lite"/>
    </source>
</evidence>
<gene>
    <name evidence="2" type="ORF">BAUCODRAFT_121018</name>
</gene>
<feature type="region of interest" description="Disordered" evidence="1">
    <location>
        <begin position="477"/>
        <end position="498"/>
    </location>
</feature>
<dbReference type="OrthoDB" id="3907970at2759"/>
<evidence type="ECO:0000313" key="3">
    <source>
        <dbReference type="Proteomes" id="UP000011761"/>
    </source>
</evidence>
<dbReference type="RefSeq" id="XP_007674897.1">
    <property type="nucleotide sequence ID" value="XM_007676707.1"/>
</dbReference>
<name>M2NFT1_BAUPA</name>
<feature type="region of interest" description="Disordered" evidence="1">
    <location>
        <begin position="308"/>
        <end position="327"/>
    </location>
</feature>
<proteinExistence type="predicted"/>
<reference evidence="2 3" key="1">
    <citation type="journal article" date="2012" name="PLoS Pathog.">
        <title>Diverse lifestyles and strategies of plant pathogenesis encoded in the genomes of eighteen Dothideomycetes fungi.</title>
        <authorList>
            <person name="Ohm R.A."/>
            <person name="Feau N."/>
            <person name="Henrissat B."/>
            <person name="Schoch C.L."/>
            <person name="Horwitz B.A."/>
            <person name="Barry K.W."/>
            <person name="Condon B.J."/>
            <person name="Copeland A.C."/>
            <person name="Dhillon B."/>
            <person name="Glaser F."/>
            <person name="Hesse C.N."/>
            <person name="Kosti I."/>
            <person name="LaButti K."/>
            <person name="Lindquist E.A."/>
            <person name="Lucas S."/>
            <person name="Salamov A.A."/>
            <person name="Bradshaw R.E."/>
            <person name="Ciuffetti L."/>
            <person name="Hamelin R.C."/>
            <person name="Kema G.H.J."/>
            <person name="Lawrence C."/>
            <person name="Scott J.A."/>
            <person name="Spatafora J.W."/>
            <person name="Turgeon B.G."/>
            <person name="de Wit P.J.G.M."/>
            <person name="Zhong S."/>
            <person name="Goodwin S.B."/>
            <person name="Grigoriev I.V."/>
        </authorList>
    </citation>
    <scope>NUCLEOTIDE SEQUENCE [LARGE SCALE GENOMIC DNA]</scope>
    <source>
        <strain evidence="2 3">UAMH 10762</strain>
    </source>
</reference>
<keyword evidence="3" id="KW-1185">Reference proteome</keyword>
<evidence type="ECO:0000313" key="2">
    <source>
        <dbReference type="EMBL" id="EMC98119.1"/>
    </source>
</evidence>
<dbReference type="Proteomes" id="UP000011761">
    <property type="component" value="Unassembled WGS sequence"/>
</dbReference>
<dbReference type="GeneID" id="19107557"/>